<dbReference type="Proteomes" id="UP000070720">
    <property type="component" value="Chromosome 1"/>
</dbReference>
<reference evidence="4 5" key="1">
    <citation type="journal article" date="2007" name="Science">
        <title>The Fusarium graminearum genome reveals a link between localized polymorphism and pathogen specialization.</title>
        <authorList>
            <person name="Cuomo C.A."/>
            <person name="Gueldener U."/>
            <person name="Xu J.-R."/>
            <person name="Trail F."/>
            <person name="Turgeon B.G."/>
            <person name="Di Pietro A."/>
            <person name="Walton J.D."/>
            <person name="Ma L.-J."/>
            <person name="Baker S.E."/>
            <person name="Rep M."/>
            <person name="Adam G."/>
            <person name="Antoniw J."/>
            <person name="Baldwin T."/>
            <person name="Calvo S.E."/>
            <person name="Chang Y.-L."/>
            <person name="DeCaprio D."/>
            <person name="Gale L.R."/>
            <person name="Gnerre S."/>
            <person name="Goswami R.S."/>
            <person name="Hammond-Kosack K."/>
            <person name="Harris L.J."/>
            <person name="Hilburn K."/>
            <person name="Kennell J.C."/>
            <person name="Kroken S."/>
            <person name="Magnuson J.K."/>
            <person name="Mannhaupt G."/>
            <person name="Mauceli E.W."/>
            <person name="Mewes H.-W."/>
            <person name="Mitterbauer R."/>
            <person name="Muehlbauer G."/>
            <person name="Muensterkoetter M."/>
            <person name="Nelson D."/>
            <person name="O'Donnell K."/>
            <person name="Ouellet T."/>
            <person name="Qi W."/>
            <person name="Quesneville H."/>
            <person name="Roncero M.I.G."/>
            <person name="Seong K.-Y."/>
            <person name="Tetko I.V."/>
            <person name="Urban M."/>
            <person name="Waalwijk C."/>
            <person name="Ward T.J."/>
            <person name="Yao J."/>
            <person name="Birren B.W."/>
            <person name="Kistler H.C."/>
        </authorList>
    </citation>
    <scope>NUCLEOTIDE SEQUENCE [LARGE SCALE GENOMIC DNA]</scope>
    <source>
        <strain evidence="5">ATCC MYA-4620 / CBS 123657 / FGSC 9075 / NRRL 31084 / PH-1</strain>
        <strain evidence="4">PH-1 / ATCC MYA-4620 / FGSC 9075 / NRRL 31084</strain>
    </source>
</reference>
<feature type="domain" description="AAA+ ATPase" evidence="2">
    <location>
        <begin position="413"/>
        <end position="538"/>
    </location>
</feature>
<dbReference type="AlphaFoldDB" id="A0A098D661"/>
<evidence type="ECO:0000313" key="5">
    <source>
        <dbReference type="Proteomes" id="UP000070720"/>
    </source>
</evidence>
<dbReference type="CDD" id="cd19481">
    <property type="entry name" value="RecA-like_protease"/>
    <property type="match status" value="1"/>
</dbReference>
<dbReference type="InterPro" id="IPR003593">
    <property type="entry name" value="AAA+_ATPase"/>
</dbReference>
<dbReference type="EMBL" id="HG970332">
    <property type="protein sequence ID" value="CEF74439.1"/>
    <property type="molecule type" value="Genomic_DNA"/>
</dbReference>
<evidence type="ECO:0000313" key="4">
    <source>
        <dbReference type="EnsemblFungi" id="CEF74439"/>
    </source>
</evidence>
<reference evidence="3 5" key="3">
    <citation type="journal article" date="2015" name="BMC Genomics">
        <title>The completed genome sequence of the pathogenic ascomycete fungus Fusarium graminearum.</title>
        <authorList>
            <person name="King R."/>
            <person name="Urban M."/>
            <person name="Hammond-Kosack M.C."/>
            <person name="Hassani-Pak K."/>
            <person name="Hammond-Kosack K.E."/>
        </authorList>
    </citation>
    <scope>NUCLEOTIDE SEQUENCE [LARGE SCALE GENOMIC DNA]</scope>
    <source>
        <strain evidence="5">ATCC MYA-4620 / CBS 123657 / FGSC 9075 / NRRL 31084 / PH-1</strain>
        <strain evidence="3">PH-1</strain>
    </source>
</reference>
<dbReference type="VEuPathDB" id="FungiDB:FGRAMPH1_01G05269"/>
<organism evidence="3 5">
    <name type="scientific">Gibberella zeae (strain ATCC MYA-4620 / CBS 123657 / FGSC 9075 / NRRL 31084 / PH-1)</name>
    <name type="common">Wheat head blight fungus</name>
    <name type="synonym">Fusarium graminearum</name>
    <dbReference type="NCBI Taxonomy" id="229533"/>
    <lineage>
        <taxon>Eukaryota</taxon>
        <taxon>Fungi</taxon>
        <taxon>Dikarya</taxon>
        <taxon>Ascomycota</taxon>
        <taxon>Pezizomycotina</taxon>
        <taxon>Sordariomycetes</taxon>
        <taxon>Hypocreomycetidae</taxon>
        <taxon>Hypocreales</taxon>
        <taxon>Nectriaceae</taxon>
        <taxon>Fusarium</taxon>
    </lineage>
</organism>
<dbReference type="SMART" id="SM00382">
    <property type="entry name" value="AAA"/>
    <property type="match status" value="1"/>
</dbReference>
<evidence type="ECO:0000256" key="1">
    <source>
        <dbReference type="SAM" id="MobiDB-lite"/>
    </source>
</evidence>
<dbReference type="GO" id="GO:0016887">
    <property type="term" value="F:ATP hydrolysis activity"/>
    <property type="evidence" value="ECO:0007669"/>
    <property type="project" value="InterPro"/>
</dbReference>
<dbReference type="SUPFAM" id="SSF52540">
    <property type="entry name" value="P-loop containing nucleoside triphosphate hydrolases"/>
    <property type="match status" value="1"/>
</dbReference>
<proteinExistence type="predicted"/>
<dbReference type="Pfam" id="PF00004">
    <property type="entry name" value="AAA"/>
    <property type="match status" value="1"/>
</dbReference>
<dbReference type="EnsemblFungi" id="CEF74439">
    <property type="protein sequence ID" value="CEF74439"/>
    <property type="gene ID" value="FGRRES_02186_M"/>
</dbReference>
<evidence type="ECO:0000313" key="3">
    <source>
        <dbReference type="EMBL" id="CEF74439.1"/>
    </source>
</evidence>
<feature type="region of interest" description="Disordered" evidence="1">
    <location>
        <begin position="636"/>
        <end position="727"/>
    </location>
</feature>
<dbReference type="PANTHER" id="PTHR46411">
    <property type="entry name" value="FAMILY ATPASE, PUTATIVE-RELATED"/>
    <property type="match status" value="1"/>
</dbReference>
<accession>A0A098D661</accession>
<name>A0A098D661_GIBZE</name>
<dbReference type="Pfam" id="PF22942">
    <property type="entry name" value="DUF7025"/>
    <property type="match status" value="1"/>
</dbReference>
<gene>
    <name evidence="3" type="ORF">FGRAMPH1_01T05269</name>
</gene>
<evidence type="ECO:0000259" key="2">
    <source>
        <dbReference type="SMART" id="SM00382"/>
    </source>
</evidence>
<accession>A0A0E0RT64</accession>
<dbReference type="GO" id="GO:0005524">
    <property type="term" value="F:ATP binding"/>
    <property type="evidence" value="ECO:0007669"/>
    <property type="project" value="InterPro"/>
</dbReference>
<feature type="region of interest" description="Disordered" evidence="1">
    <location>
        <begin position="1"/>
        <end position="21"/>
    </location>
</feature>
<dbReference type="InterPro" id="IPR003959">
    <property type="entry name" value="ATPase_AAA_core"/>
</dbReference>
<keyword evidence="5" id="KW-1185">Reference proteome</keyword>
<reference evidence="4 5" key="2">
    <citation type="journal article" date="2010" name="Nature">
        <title>Comparative genomics reveals mobile pathogenicity chromosomes in Fusarium.</title>
        <authorList>
            <person name="Ma L.J."/>
            <person name="van der Does H.C."/>
            <person name="Borkovich K.A."/>
            <person name="Coleman J.J."/>
            <person name="Daboussi M.J."/>
            <person name="Di Pietro A."/>
            <person name="Dufresne M."/>
            <person name="Freitag M."/>
            <person name="Grabherr M."/>
            <person name="Henrissat B."/>
            <person name="Houterman P.M."/>
            <person name="Kang S."/>
            <person name="Shim W.B."/>
            <person name="Woloshuk C."/>
            <person name="Xie X."/>
            <person name="Xu J.R."/>
            <person name="Antoniw J."/>
            <person name="Baker S.E."/>
            <person name="Bluhm B.H."/>
            <person name="Breakspear A."/>
            <person name="Brown D.W."/>
            <person name="Butchko R.A."/>
            <person name="Chapman S."/>
            <person name="Coulson R."/>
            <person name="Coutinho P.M."/>
            <person name="Danchin E.G."/>
            <person name="Diener A."/>
            <person name="Gale L.R."/>
            <person name="Gardiner D.M."/>
            <person name="Goff S."/>
            <person name="Hammond-Kosack K.E."/>
            <person name="Hilburn K."/>
            <person name="Hua-Van A."/>
            <person name="Jonkers W."/>
            <person name="Kazan K."/>
            <person name="Kodira C.D."/>
            <person name="Koehrsen M."/>
            <person name="Kumar L."/>
            <person name="Lee Y.H."/>
            <person name="Li L."/>
            <person name="Manners J.M."/>
            <person name="Miranda-Saavedra D."/>
            <person name="Mukherjee M."/>
            <person name="Park G."/>
            <person name="Park J."/>
            <person name="Park S.Y."/>
            <person name="Proctor R.H."/>
            <person name="Regev A."/>
            <person name="Ruiz-Roldan M.C."/>
            <person name="Sain D."/>
            <person name="Sakthikumar S."/>
            <person name="Sykes S."/>
            <person name="Schwartz D.C."/>
            <person name="Turgeon B.G."/>
            <person name="Wapinski I."/>
            <person name="Yoder O."/>
            <person name="Young S."/>
            <person name="Zeng Q."/>
            <person name="Zhou S."/>
            <person name="Galagan J."/>
            <person name="Cuomo C.A."/>
            <person name="Kistler H.C."/>
            <person name="Rep M."/>
        </authorList>
    </citation>
    <scope>GENOME REANNOTATION</scope>
    <source>
        <strain evidence="5">ATCC MYA-4620 / CBS 123657 / FGSC 9075 / NRRL 31084 / PH-1</strain>
        <strain evidence="4">PH-1 / ATCC MYA-4620 / FGSC 9075 / NRRL 31084</strain>
    </source>
</reference>
<reference evidence="4" key="4">
    <citation type="submission" date="2017-01" db="UniProtKB">
        <authorList>
            <consortium name="EnsemblFungi"/>
        </authorList>
    </citation>
    <scope>IDENTIFICATION</scope>
    <source>
        <strain evidence="4">PH-1 / ATCC MYA-4620 / FGSC 9075 / NRRL 31084</strain>
    </source>
</reference>
<dbReference type="InterPro" id="IPR027417">
    <property type="entry name" value="P-loop_NTPase"/>
</dbReference>
<protein>
    <submittedName>
        <fullName evidence="3">Chromosome 1, complete genome</fullName>
    </submittedName>
</protein>
<feature type="compositionally biased region" description="Acidic residues" evidence="1">
    <location>
        <begin position="640"/>
        <end position="716"/>
    </location>
</feature>
<dbReference type="Gene3D" id="3.40.50.300">
    <property type="entry name" value="P-loop containing nucleotide triphosphate hydrolases"/>
    <property type="match status" value="1"/>
</dbReference>
<dbReference type="InParanoid" id="A0A098D661"/>
<dbReference type="InterPro" id="IPR054289">
    <property type="entry name" value="DUF7025"/>
</dbReference>
<dbReference type="STRING" id="229533.A0A098D661"/>
<dbReference type="PANTHER" id="PTHR46411:SF2">
    <property type="entry name" value="AAA+ ATPASE DOMAIN-CONTAINING PROTEIN"/>
    <property type="match status" value="1"/>
</dbReference>
<sequence>MDFDLESFDWTTSLPSQPPNPIDLDGAGAICETKRFDSFWNTSGDRVILPAGKKYTSKTARANESALTVTNYWDKEQDLEKTVLEIKSPFMKAAIKAAIPEYAAFNVNVKNITIIGEPHCLFQYREEIMSYGRGMSESENEEAANHVQHLIAHMWEVFAAEIIHFNALEWLADFEPGLEHKHLWMIFRPGDLIYVRDDIPKAFRLDRMILSGKNWRFYGNDIDYNGTHFGYSEVTETIEYYEGLKPLKELSVIPFGRLPEEEKQINREILICRGRKFVGIHGKRYLWFEDGPGRSSGWMKTRIMADHDGWCDTDLGWRVSLRDDKKKYKPEDALESLTEEEFMICYTRIAGYSLRENKWGRFHIDDIGEITFDSAAFKDLILPKDQKAQLLSLISVHEDDGFSFDDLIKGKGKGMTFLLYGEPGLGKTLTAESVADYCKKPLVRLDAGTLGTSPKSVEEGLRNAFRLAERWHALLLLDEADVYLEQRKSRNLTHNGVISVFLRMIEYYHGILFLTTNRISAFDTAFISRIHLAIYYPPLTRLSRSKLLYNFLAQISPESAKALKLDGTLKEIAKEKLNGRQIKNIVRTACALARGDSSADGNVCKRHLETSLRPMKRFNRTMERVRLNEEKQVLGIKEVVEEEQEHEDEDEVDSDEKESGDEEDEEDEEDDENGEGGSDEFEESEYEIDLTGEQNEQDELDAESEEDIDGGGEEDTESRQNKRRRLL</sequence>